<evidence type="ECO:0000313" key="3">
    <source>
        <dbReference type="Proteomes" id="UP000001055"/>
    </source>
</evidence>
<dbReference type="AlphaFoldDB" id="Q0V662"/>
<dbReference type="EMBL" id="CH445325">
    <property type="protein sequence ID" value="EAT91997.1"/>
    <property type="molecule type" value="Genomic_DNA"/>
</dbReference>
<dbReference type="InParanoid" id="Q0V662"/>
<accession>Q0V662</accession>
<sequence length="86" mass="9592">MTRWSGSEDYQPSIDFGIRTRAKVSSPASSDKHSFQPPHCVAQSDSACACVLPAVITQFLLLTDKWLNGMQRPLASDRPRRSDLEK</sequence>
<evidence type="ECO:0000256" key="1">
    <source>
        <dbReference type="SAM" id="MobiDB-lite"/>
    </source>
</evidence>
<name>Q0V662_PHANO</name>
<dbReference type="RefSeq" id="XP_001791186.1">
    <property type="nucleotide sequence ID" value="XM_001791134.1"/>
</dbReference>
<organism evidence="2 3">
    <name type="scientific">Phaeosphaeria nodorum (strain SN15 / ATCC MYA-4574 / FGSC 10173)</name>
    <name type="common">Glume blotch fungus</name>
    <name type="synonym">Parastagonospora nodorum</name>
    <dbReference type="NCBI Taxonomy" id="321614"/>
    <lineage>
        <taxon>Eukaryota</taxon>
        <taxon>Fungi</taxon>
        <taxon>Dikarya</taxon>
        <taxon>Ascomycota</taxon>
        <taxon>Pezizomycotina</taxon>
        <taxon>Dothideomycetes</taxon>
        <taxon>Pleosporomycetidae</taxon>
        <taxon>Pleosporales</taxon>
        <taxon>Pleosporineae</taxon>
        <taxon>Phaeosphaeriaceae</taxon>
        <taxon>Parastagonospora</taxon>
    </lineage>
</organism>
<protein>
    <submittedName>
        <fullName evidence="2">Uncharacterized protein</fullName>
    </submittedName>
</protein>
<dbReference type="KEGG" id="pno:SNOG_00502"/>
<gene>
    <name evidence="2" type="ORF">SNOG_00502</name>
</gene>
<feature type="region of interest" description="Disordered" evidence="1">
    <location>
        <begin position="21"/>
        <end position="40"/>
    </location>
</feature>
<reference evidence="3" key="1">
    <citation type="journal article" date="2007" name="Plant Cell">
        <title>Dothideomycete-plant interactions illuminated by genome sequencing and EST analysis of the wheat pathogen Stagonospora nodorum.</title>
        <authorList>
            <person name="Hane J.K."/>
            <person name="Lowe R.G."/>
            <person name="Solomon P.S."/>
            <person name="Tan K.C."/>
            <person name="Schoch C.L."/>
            <person name="Spatafora J.W."/>
            <person name="Crous P.W."/>
            <person name="Kodira C."/>
            <person name="Birren B.W."/>
            <person name="Galagan J.E."/>
            <person name="Torriani S.F."/>
            <person name="McDonald B.A."/>
            <person name="Oliver R.P."/>
        </authorList>
    </citation>
    <scope>NUCLEOTIDE SEQUENCE [LARGE SCALE GENOMIC DNA]</scope>
    <source>
        <strain evidence="3">SN15 / ATCC MYA-4574 / FGSC 10173</strain>
    </source>
</reference>
<dbReference type="GeneID" id="5967922"/>
<evidence type="ECO:0000313" key="2">
    <source>
        <dbReference type="EMBL" id="EAT91997.1"/>
    </source>
</evidence>
<dbReference type="Proteomes" id="UP000001055">
    <property type="component" value="Unassembled WGS sequence"/>
</dbReference>
<proteinExistence type="predicted"/>